<accession>A0AAD9ZHK2</accession>
<comment type="caution">
    <text evidence="2">The sequence shown here is derived from an EMBL/GenBank/DDBJ whole genome shotgun (WGS) entry which is preliminary data.</text>
</comment>
<gene>
    <name evidence="2" type="ORF">Dsin_033109</name>
</gene>
<name>A0AAD9ZHK2_9ROSI</name>
<keyword evidence="1" id="KW-0472">Membrane</keyword>
<evidence type="ECO:0000313" key="2">
    <source>
        <dbReference type="EMBL" id="KAK3180128.1"/>
    </source>
</evidence>
<reference evidence="2" key="1">
    <citation type="journal article" date="2023" name="Plant J.">
        <title>Genome sequences and population genomics provide insights into the demographic history, inbreeding, and mutation load of two 'living fossil' tree species of Dipteronia.</title>
        <authorList>
            <person name="Feng Y."/>
            <person name="Comes H.P."/>
            <person name="Chen J."/>
            <person name="Zhu S."/>
            <person name="Lu R."/>
            <person name="Zhang X."/>
            <person name="Li P."/>
            <person name="Qiu J."/>
            <person name="Olsen K.M."/>
            <person name="Qiu Y."/>
        </authorList>
    </citation>
    <scope>NUCLEOTIDE SEQUENCE</scope>
    <source>
        <strain evidence="2">NBL</strain>
    </source>
</reference>
<feature type="non-terminal residue" evidence="2">
    <location>
        <position position="76"/>
    </location>
</feature>
<evidence type="ECO:0000313" key="3">
    <source>
        <dbReference type="Proteomes" id="UP001281410"/>
    </source>
</evidence>
<evidence type="ECO:0000256" key="1">
    <source>
        <dbReference type="SAM" id="Phobius"/>
    </source>
</evidence>
<dbReference type="Proteomes" id="UP001281410">
    <property type="component" value="Unassembled WGS sequence"/>
</dbReference>
<keyword evidence="1" id="KW-0812">Transmembrane</keyword>
<organism evidence="2 3">
    <name type="scientific">Dipteronia sinensis</name>
    <dbReference type="NCBI Taxonomy" id="43782"/>
    <lineage>
        <taxon>Eukaryota</taxon>
        <taxon>Viridiplantae</taxon>
        <taxon>Streptophyta</taxon>
        <taxon>Embryophyta</taxon>
        <taxon>Tracheophyta</taxon>
        <taxon>Spermatophyta</taxon>
        <taxon>Magnoliopsida</taxon>
        <taxon>eudicotyledons</taxon>
        <taxon>Gunneridae</taxon>
        <taxon>Pentapetalae</taxon>
        <taxon>rosids</taxon>
        <taxon>malvids</taxon>
        <taxon>Sapindales</taxon>
        <taxon>Sapindaceae</taxon>
        <taxon>Hippocastanoideae</taxon>
        <taxon>Acereae</taxon>
        <taxon>Dipteronia</taxon>
    </lineage>
</organism>
<keyword evidence="1" id="KW-1133">Transmembrane helix</keyword>
<protein>
    <submittedName>
        <fullName evidence="2">Uncharacterized protein</fullName>
    </submittedName>
</protein>
<dbReference type="EMBL" id="JANJYJ010000133">
    <property type="protein sequence ID" value="KAK3180128.1"/>
    <property type="molecule type" value="Genomic_DNA"/>
</dbReference>
<dbReference type="AlphaFoldDB" id="A0AAD9ZHK2"/>
<proteinExistence type="predicted"/>
<keyword evidence="3" id="KW-1185">Reference proteome</keyword>
<sequence length="76" mass="8516">SEMLLPIYSIYIKNQKPPPTHGVNILVISFIQLLLQLLYCIGASHFSTFNLLILNNQRVGTKPGQSNNTNTPENFS</sequence>
<feature type="transmembrane region" description="Helical" evidence="1">
    <location>
        <begin position="25"/>
        <end position="53"/>
    </location>
</feature>